<reference evidence="3" key="1">
    <citation type="journal article" date="2019" name="Int. J. Syst. Evol. Microbiol.">
        <title>The Global Catalogue of Microorganisms (GCM) 10K type strain sequencing project: providing services to taxonomists for standard genome sequencing and annotation.</title>
        <authorList>
            <consortium name="The Broad Institute Genomics Platform"/>
            <consortium name="The Broad Institute Genome Sequencing Center for Infectious Disease"/>
            <person name="Wu L."/>
            <person name="Ma J."/>
        </authorList>
    </citation>
    <scope>NUCLEOTIDE SEQUENCE [LARGE SCALE GENOMIC DNA]</scope>
    <source>
        <strain evidence="3">JCM 31486</strain>
    </source>
</reference>
<name>A0ABW3MK57_9PSEU</name>
<dbReference type="Proteomes" id="UP001597045">
    <property type="component" value="Unassembled WGS sequence"/>
</dbReference>
<dbReference type="EMBL" id="JBHTIS010002899">
    <property type="protein sequence ID" value="MFD1050518.1"/>
    <property type="molecule type" value="Genomic_DNA"/>
</dbReference>
<keyword evidence="1" id="KW-0812">Transmembrane</keyword>
<sequence length="205" mass="23540">AVDEITREIAQEYEPGLWDSLPPQVRDLVVRRVQAEAPKVVKAILATVQSDVDSVFDLKGMVVENLVRDKELLNRIFQEAGRKEFQFIARSGLVFGFVIGLVQMCAWAALRSPWVMPIFGGLTGWFTDWLALKMIFNPREPKRYFGVFRWQGLFLKRRQEVAADYGDLIAREIITPHHVLEAVLRGPLADRLFAAERAPLCMHWF</sequence>
<feature type="transmembrane region" description="Helical" evidence="1">
    <location>
        <begin position="87"/>
        <end position="110"/>
    </location>
</feature>
<feature type="transmembrane region" description="Helical" evidence="1">
    <location>
        <begin position="116"/>
        <end position="136"/>
    </location>
</feature>
<evidence type="ECO:0000256" key="1">
    <source>
        <dbReference type="SAM" id="Phobius"/>
    </source>
</evidence>
<feature type="non-terminal residue" evidence="2">
    <location>
        <position position="1"/>
    </location>
</feature>
<keyword evidence="1" id="KW-0472">Membrane</keyword>
<protein>
    <submittedName>
        <fullName evidence="2">DUF445 domain-containing protein</fullName>
    </submittedName>
</protein>
<keyword evidence="3" id="KW-1185">Reference proteome</keyword>
<evidence type="ECO:0000313" key="3">
    <source>
        <dbReference type="Proteomes" id="UP001597045"/>
    </source>
</evidence>
<dbReference type="PANTHER" id="PTHR35791:SF1">
    <property type="entry name" value="UPF0754 MEMBRANE PROTEIN YHEB"/>
    <property type="match status" value="1"/>
</dbReference>
<organism evidence="2 3">
    <name type="scientific">Kibdelosporangium lantanae</name>
    <dbReference type="NCBI Taxonomy" id="1497396"/>
    <lineage>
        <taxon>Bacteria</taxon>
        <taxon>Bacillati</taxon>
        <taxon>Actinomycetota</taxon>
        <taxon>Actinomycetes</taxon>
        <taxon>Pseudonocardiales</taxon>
        <taxon>Pseudonocardiaceae</taxon>
        <taxon>Kibdelosporangium</taxon>
    </lineage>
</organism>
<evidence type="ECO:0000313" key="2">
    <source>
        <dbReference type="EMBL" id="MFD1050518.1"/>
    </source>
</evidence>
<proteinExistence type="predicted"/>
<gene>
    <name evidence="2" type="ORF">ACFQ1S_35835</name>
</gene>
<dbReference type="PANTHER" id="PTHR35791">
    <property type="entry name" value="UPF0754 MEMBRANE PROTEIN YHEB"/>
    <property type="match status" value="1"/>
</dbReference>
<accession>A0ABW3MK57</accession>
<keyword evidence="1" id="KW-1133">Transmembrane helix</keyword>
<comment type="caution">
    <text evidence="2">The sequence shown here is derived from an EMBL/GenBank/DDBJ whole genome shotgun (WGS) entry which is preliminary data.</text>
</comment>